<gene>
    <name evidence="9" type="ORF">AADG42_01725</name>
</gene>
<dbReference type="EMBL" id="CP154795">
    <property type="protein sequence ID" value="XAN06079.1"/>
    <property type="molecule type" value="Genomic_DNA"/>
</dbReference>
<sequence>MTKEPRRLPASLRAFAHRDFTLFWSGALVSNIGVWLSNLTVPFVLFQLTGSAMWTSFASVAQFLPSFLLGPVAGWLADRFERRIVLLFTQGGLAAAAVALWLAWLFGWRTPEMLIGMVLIQGIFQGLNTPSWQSFVHDLVPREDLRSAVTLNSVQFNSARSIGPAIAGAVIGILGPASSFGLNALSFVGVLVALIMIPNRRAHGVTAKPGNFMQAVRYLKTQPGIIVAVVLATAVSFLVNPILQFTVVFAGSVFNVGPLPLGLMNAAMGLGSLIGLPLVAGSMIRTRAGVVKIGLVLIGVGLVGFGFSPNWVFSVGCLVLIGFGFLAAISSSNTAIQLIVAQQFRGRVMAIRIMAYQLAYPLGAFVTGVLSDWVGPRVVMVGAGVCLLLVWGLFSLARGRLSLDRLDDPYDDSFDEDH</sequence>
<evidence type="ECO:0000256" key="2">
    <source>
        <dbReference type="ARBA" id="ARBA00022448"/>
    </source>
</evidence>
<keyword evidence="10" id="KW-1185">Reference proteome</keyword>
<dbReference type="Proteomes" id="UP001442841">
    <property type="component" value="Chromosome"/>
</dbReference>
<feature type="transmembrane region" description="Helical" evidence="7">
    <location>
        <begin position="166"/>
        <end position="197"/>
    </location>
</feature>
<feature type="transmembrane region" description="Helical" evidence="7">
    <location>
        <begin position="259"/>
        <end position="278"/>
    </location>
</feature>
<keyword evidence="2" id="KW-0813">Transport</keyword>
<accession>A0ABZ3FMU1</accession>
<feature type="domain" description="Major facilitator superfamily (MFS) profile" evidence="8">
    <location>
        <begin position="19"/>
        <end position="400"/>
    </location>
</feature>
<dbReference type="PANTHER" id="PTHR23513">
    <property type="entry name" value="INTEGRAL MEMBRANE EFFLUX PROTEIN-RELATED"/>
    <property type="match status" value="1"/>
</dbReference>
<dbReference type="PROSITE" id="PS50850">
    <property type="entry name" value="MFS"/>
    <property type="match status" value="1"/>
</dbReference>
<keyword evidence="4 7" id="KW-0812">Transmembrane</keyword>
<dbReference type="InterPro" id="IPR020846">
    <property type="entry name" value="MFS_dom"/>
</dbReference>
<name>A0ABZ3FMU1_9ACTN</name>
<proteinExistence type="predicted"/>
<feature type="transmembrane region" description="Helical" evidence="7">
    <location>
        <begin position="353"/>
        <end position="371"/>
    </location>
</feature>
<feature type="transmembrane region" description="Helical" evidence="7">
    <location>
        <begin position="218"/>
        <end position="239"/>
    </location>
</feature>
<evidence type="ECO:0000256" key="7">
    <source>
        <dbReference type="SAM" id="Phobius"/>
    </source>
</evidence>
<evidence type="ECO:0000259" key="8">
    <source>
        <dbReference type="PROSITE" id="PS50850"/>
    </source>
</evidence>
<evidence type="ECO:0000256" key="5">
    <source>
        <dbReference type="ARBA" id="ARBA00022989"/>
    </source>
</evidence>
<dbReference type="InterPro" id="IPR010290">
    <property type="entry name" value="TM_effector"/>
</dbReference>
<protein>
    <submittedName>
        <fullName evidence="9">MFS transporter</fullName>
    </submittedName>
</protein>
<comment type="subcellular location">
    <subcellularLocation>
        <location evidence="1">Cell membrane</location>
        <topology evidence="1">Multi-pass membrane protein</topology>
    </subcellularLocation>
</comment>
<evidence type="ECO:0000256" key="1">
    <source>
        <dbReference type="ARBA" id="ARBA00004651"/>
    </source>
</evidence>
<feature type="transmembrane region" description="Helical" evidence="7">
    <location>
        <begin position="313"/>
        <end position="341"/>
    </location>
</feature>
<feature type="transmembrane region" description="Helical" evidence="7">
    <location>
        <begin position="84"/>
        <end position="107"/>
    </location>
</feature>
<evidence type="ECO:0000256" key="4">
    <source>
        <dbReference type="ARBA" id="ARBA00022692"/>
    </source>
</evidence>
<dbReference type="Gene3D" id="1.20.1250.20">
    <property type="entry name" value="MFS general substrate transporter like domains"/>
    <property type="match status" value="1"/>
</dbReference>
<feature type="transmembrane region" description="Helical" evidence="7">
    <location>
        <begin position="290"/>
        <end position="307"/>
    </location>
</feature>
<organism evidence="9 10">
    <name type="scientific">Ammonicoccus fulvus</name>
    <dbReference type="NCBI Taxonomy" id="3138240"/>
    <lineage>
        <taxon>Bacteria</taxon>
        <taxon>Bacillati</taxon>
        <taxon>Actinomycetota</taxon>
        <taxon>Actinomycetes</taxon>
        <taxon>Propionibacteriales</taxon>
        <taxon>Propionibacteriaceae</taxon>
        <taxon>Ammonicoccus</taxon>
    </lineage>
</organism>
<feature type="transmembrane region" description="Helical" evidence="7">
    <location>
        <begin position="377"/>
        <end position="397"/>
    </location>
</feature>
<reference evidence="9 10" key="1">
    <citation type="submission" date="2024-04" db="EMBL/GenBank/DDBJ databases">
        <title>Isolation of an actinomycete strain from pig manure.</title>
        <authorList>
            <person name="Gong T."/>
            <person name="Yu Z."/>
            <person name="An M."/>
            <person name="Wei C."/>
            <person name="Yang W."/>
            <person name="Liu L."/>
        </authorList>
    </citation>
    <scope>NUCLEOTIDE SEQUENCE [LARGE SCALE GENOMIC DNA]</scope>
    <source>
        <strain evidence="9 10">ZF39</strain>
    </source>
</reference>
<dbReference type="InterPro" id="IPR036259">
    <property type="entry name" value="MFS_trans_sf"/>
</dbReference>
<dbReference type="RefSeq" id="WP_425307518.1">
    <property type="nucleotide sequence ID" value="NZ_CP154795.1"/>
</dbReference>
<dbReference type="CDD" id="cd06173">
    <property type="entry name" value="MFS_MefA_like"/>
    <property type="match status" value="1"/>
</dbReference>
<feature type="transmembrane region" description="Helical" evidence="7">
    <location>
        <begin position="21"/>
        <end position="46"/>
    </location>
</feature>
<dbReference type="SUPFAM" id="SSF103473">
    <property type="entry name" value="MFS general substrate transporter"/>
    <property type="match status" value="1"/>
</dbReference>
<keyword evidence="5 7" id="KW-1133">Transmembrane helix</keyword>
<feature type="transmembrane region" description="Helical" evidence="7">
    <location>
        <begin position="52"/>
        <end position="77"/>
    </location>
</feature>
<evidence type="ECO:0000313" key="9">
    <source>
        <dbReference type="EMBL" id="XAN06079.1"/>
    </source>
</evidence>
<dbReference type="Pfam" id="PF05977">
    <property type="entry name" value="MFS_3"/>
    <property type="match status" value="1"/>
</dbReference>
<evidence type="ECO:0000256" key="6">
    <source>
        <dbReference type="ARBA" id="ARBA00023136"/>
    </source>
</evidence>
<evidence type="ECO:0000256" key="3">
    <source>
        <dbReference type="ARBA" id="ARBA00022475"/>
    </source>
</evidence>
<evidence type="ECO:0000313" key="10">
    <source>
        <dbReference type="Proteomes" id="UP001442841"/>
    </source>
</evidence>
<dbReference type="PANTHER" id="PTHR23513:SF11">
    <property type="entry name" value="STAPHYLOFERRIN A TRANSPORTER"/>
    <property type="match status" value="1"/>
</dbReference>
<keyword evidence="6 7" id="KW-0472">Membrane</keyword>
<keyword evidence="3" id="KW-1003">Cell membrane</keyword>